<evidence type="ECO:0000313" key="6">
    <source>
        <dbReference type="EMBL" id="KAG2222445.1"/>
    </source>
</evidence>
<keyword evidence="7" id="KW-1185">Reference proteome</keyword>
<keyword evidence="3" id="KW-0238">DNA-binding</keyword>
<evidence type="ECO:0000256" key="4">
    <source>
        <dbReference type="ARBA" id="ARBA00023242"/>
    </source>
</evidence>
<name>A0A8H7S4A1_9FUNG</name>
<feature type="coiled-coil region" evidence="5">
    <location>
        <begin position="71"/>
        <end position="105"/>
    </location>
</feature>
<sequence length="760" mass="87976">MPRNTPCKGCQKRQKGCFWPSNSNICVRCAKHNFDCIVVSRSKNGKQDEREFNNVGDIDNSDGYYNDLMPKEYVENSIENWRYQVQQLEIEIANAEKAIRYYRHLCKDKNINNNSSPGSNGYRIKQREEKQMEWKLTIENGLLKLHTSINTMEELLMYSRASLRYLSPFQAFFERSYPSASTATVKFANSIFSTVILRAFRFLFAQAVHNPPDQKNCVLVADHPYDDELVNNYPNITAANINVSALLSPPLQLPSVVPSNIREIIDQLVQIYIEHKNPTHAFLHTSSFIKYYNSPTTDPLMCPVTLALCTDTICTTRRLDENMFPSTKRQYLAQFFYQRCKDFLADMFDDPYRRLETIITISFLKHYILFVRLRPLEARRMLTISYLLCKDLNEEKEHHQSYLSNGGGKGGIDEVISKRLVERHLLHTESMLNMVSFISNETIFKPQPTVRYLEKLPGEENDIVGFYIDINNRLIELSNNFYMRIVTPMMIYKKGNERPDREVDTLSIETIIQCDEIIKDWWESMPPHLRITDNLFDSNVKLRAENDWIKAIAFCFAHVNIMRVHICLVKPVIFRNHEQANDNEDNHSNQDTRNIDDNVNPELLASIREQAKETVLRSCDILLDTMVQMLTSPTDMPSAITFELVSRAMHVLVTVAGPNVPVSIHRKFYRCIQAIRALFPSDTVTVPPSRSPLNAIVTSQKHLVGDFGIYQKYPLPGYSLFVDIINTSCAHFQPHFVRNSNDLSHLTRFMNSIDDFFTPC</sequence>
<evidence type="ECO:0000256" key="2">
    <source>
        <dbReference type="ARBA" id="ARBA00022723"/>
    </source>
</evidence>
<evidence type="ECO:0000256" key="3">
    <source>
        <dbReference type="ARBA" id="ARBA00023125"/>
    </source>
</evidence>
<keyword evidence="4" id="KW-0539">Nucleus</keyword>
<evidence type="ECO:0000313" key="7">
    <source>
        <dbReference type="Proteomes" id="UP000646827"/>
    </source>
</evidence>
<dbReference type="GO" id="GO:0008270">
    <property type="term" value="F:zinc ion binding"/>
    <property type="evidence" value="ECO:0007669"/>
    <property type="project" value="InterPro"/>
</dbReference>
<dbReference type="CDD" id="cd12148">
    <property type="entry name" value="fungal_TF_MHR"/>
    <property type="match status" value="1"/>
</dbReference>
<dbReference type="EMBL" id="JAEPRB010000083">
    <property type="protein sequence ID" value="KAG2222445.1"/>
    <property type="molecule type" value="Genomic_DNA"/>
</dbReference>
<dbReference type="OrthoDB" id="2369992at2759"/>
<dbReference type="InterPro" id="IPR001138">
    <property type="entry name" value="Zn2Cys6_DnaBD"/>
</dbReference>
<proteinExistence type="predicted"/>
<dbReference type="AlphaFoldDB" id="A0A8H7S4A1"/>
<dbReference type="CDD" id="cd00067">
    <property type="entry name" value="GAL4"/>
    <property type="match status" value="1"/>
</dbReference>
<dbReference type="GO" id="GO:0000981">
    <property type="term" value="F:DNA-binding transcription factor activity, RNA polymerase II-specific"/>
    <property type="evidence" value="ECO:0007669"/>
    <property type="project" value="InterPro"/>
</dbReference>
<protein>
    <submittedName>
        <fullName evidence="6">Uncharacterized protein</fullName>
    </submittedName>
</protein>
<keyword evidence="2" id="KW-0479">Metal-binding</keyword>
<comment type="subcellular location">
    <subcellularLocation>
        <location evidence="1">Nucleus</location>
    </subcellularLocation>
</comment>
<evidence type="ECO:0000256" key="5">
    <source>
        <dbReference type="SAM" id="Coils"/>
    </source>
</evidence>
<reference evidence="6 7" key="1">
    <citation type="submission" date="2020-12" db="EMBL/GenBank/DDBJ databases">
        <title>Metabolic potential, ecology and presence of endohyphal bacteria is reflected in genomic diversity of Mucoromycotina.</title>
        <authorList>
            <person name="Muszewska A."/>
            <person name="Okrasinska A."/>
            <person name="Steczkiewicz K."/>
            <person name="Drgas O."/>
            <person name="Orlowska M."/>
            <person name="Perlinska-Lenart U."/>
            <person name="Aleksandrzak-Piekarczyk T."/>
            <person name="Szatraj K."/>
            <person name="Zielenkiewicz U."/>
            <person name="Pilsyk S."/>
            <person name="Malc E."/>
            <person name="Mieczkowski P."/>
            <person name="Kruszewska J.S."/>
            <person name="Biernat P."/>
            <person name="Pawlowska J."/>
        </authorList>
    </citation>
    <scope>NUCLEOTIDE SEQUENCE [LARGE SCALE GENOMIC DNA]</scope>
    <source>
        <strain evidence="6 7">CBS 142.35</strain>
    </source>
</reference>
<accession>A0A8H7S4A1</accession>
<dbReference type="PANTHER" id="PTHR46910:SF3">
    <property type="entry name" value="HALOTOLERANCE PROTEIN 9-RELATED"/>
    <property type="match status" value="1"/>
</dbReference>
<dbReference type="InterPro" id="IPR050987">
    <property type="entry name" value="AtrR-like"/>
</dbReference>
<dbReference type="GO" id="GO:0003677">
    <property type="term" value="F:DNA binding"/>
    <property type="evidence" value="ECO:0007669"/>
    <property type="project" value="UniProtKB-KW"/>
</dbReference>
<gene>
    <name evidence="6" type="ORF">INT45_009457</name>
</gene>
<dbReference type="GO" id="GO:0005634">
    <property type="term" value="C:nucleus"/>
    <property type="evidence" value="ECO:0007669"/>
    <property type="project" value="UniProtKB-SubCell"/>
</dbReference>
<dbReference type="PANTHER" id="PTHR46910">
    <property type="entry name" value="TRANSCRIPTION FACTOR PDR1"/>
    <property type="match status" value="1"/>
</dbReference>
<comment type="caution">
    <text evidence="6">The sequence shown here is derived from an EMBL/GenBank/DDBJ whole genome shotgun (WGS) entry which is preliminary data.</text>
</comment>
<evidence type="ECO:0000256" key="1">
    <source>
        <dbReference type="ARBA" id="ARBA00004123"/>
    </source>
</evidence>
<keyword evidence="5" id="KW-0175">Coiled coil</keyword>
<organism evidence="6 7">
    <name type="scientific">Circinella minor</name>
    <dbReference type="NCBI Taxonomy" id="1195481"/>
    <lineage>
        <taxon>Eukaryota</taxon>
        <taxon>Fungi</taxon>
        <taxon>Fungi incertae sedis</taxon>
        <taxon>Mucoromycota</taxon>
        <taxon>Mucoromycotina</taxon>
        <taxon>Mucoromycetes</taxon>
        <taxon>Mucorales</taxon>
        <taxon>Lichtheimiaceae</taxon>
        <taxon>Circinella</taxon>
    </lineage>
</organism>
<dbReference type="Proteomes" id="UP000646827">
    <property type="component" value="Unassembled WGS sequence"/>
</dbReference>